<keyword evidence="1" id="KW-0472">Membrane</keyword>
<comment type="caution">
    <text evidence="2">The sequence shown here is derived from an EMBL/GenBank/DDBJ whole genome shotgun (WGS) entry which is preliminary data.</text>
</comment>
<proteinExistence type="predicted"/>
<dbReference type="RefSeq" id="WP_204964877.1">
    <property type="nucleotide sequence ID" value="NZ_BAAAUR010000003.1"/>
</dbReference>
<organism evidence="2 3">
    <name type="scientific">Microbacterium dextranolyticum</name>
    <dbReference type="NCBI Taxonomy" id="36806"/>
    <lineage>
        <taxon>Bacteria</taxon>
        <taxon>Bacillati</taxon>
        <taxon>Actinomycetota</taxon>
        <taxon>Actinomycetes</taxon>
        <taxon>Micrococcales</taxon>
        <taxon>Microbacteriaceae</taxon>
        <taxon>Microbacterium</taxon>
    </lineage>
</organism>
<keyword evidence="3" id="KW-1185">Reference proteome</keyword>
<evidence type="ECO:0000313" key="3">
    <source>
        <dbReference type="Proteomes" id="UP001142291"/>
    </source>
</evidence>
<reference evidence="2" key="2">
    <citation type="submission" date="2023-01" db="EMBL/GenBank/DDBJ databases">
        <authorList>
            <person name="Sun Q."/>
            <person name="Evtushenko L."/>
        </authorList>
    </citation>
    <scope>NUCLEOTIDE SEQUENCE</scope>
    <source>
        <strain evidence="2">VKM Ac-1940</strain>
    </source>
</reference>
<dbReference type="AlphaFoldDB" id="A0A9W6HLI4"/>
<evidence type="ECO:0000256" key="1">
    <source>
        <dbReference type="SAM" id="Phobius"/>
    </source>
</evidence>
<gene>
    <name evidence="2" type="ORF">GCM10017591_08870</name>
</gene>
<reference evidence="2" key="1">
    <citation type="journal article" date="2014" name="Int. J. Syst. Evol. Microbiol.">
        <title>Complete genome sequence of Corynebacterium casei LMG S-19264T (=DSM 44701T), isolated from a smear-ripened cheese.</title>
        <authorList>
            <consortium name="US DOE Joint Genome Institute (JGI-PGF)"/>
            <person name="Walter F."/>
            <person name="Albersmeier A."/>
            <person name="Kalinowski J."/>
            <person name="Ruckert C."/>
        </authorList>
    </citation>
    <scope>NUCLEOTIDE SEQUENCE</scope>
    <source>
        <strain evidence="2">VKM Ac-1940</strain>
    </source>
</reference>
<feature type="transmembrane region" description="Helical" evidence="1">
    <location>
        <begin position="37"/>
        <end position="60"/>
    </location>
</feature>
<keyword evidence="1" id="KW-1133">Transmembrane helix</keyword>
<accession>A0A9W6HLI4</accession>
<dbReference type="EMBL" id="BSER01000004">
    <property type="protein sequence ID" value="GLJ94825.1"/>
    <property type="molecule type" value="Genomic_DNA"/>
</dbReference>
<keyword evidence="1" id="KW-0812">Transmembrane</keyword>
<sequence>MSGIRIARLSLRVDAVYCVALGLLIALSAPLTSDSVALPPLLLAAVGVATALWGGYVWTASFARPLRSRTRAVMIANIVASTGLATTGLFAGTVVLCVAALVLAIDVAAFAVSQGVALRRMATPTL</sequence>
<protein>
    <submittedName>
        <fullName evidence="2">Uncharacterized protein</fullName>
    </submittedName>
</protein>
<dbReference type="Proteomes" id="UP001142291">
    <property type="component" value="Unassembled WGS sequence"/>
</dbReference>
<feature type="transmembrane region" description="Helical" evidence="1">
    <location>
        <begin position="12"/>
        <end position="31"/>
    </location>
</feature>
<evidence type="ECO:0000313" key="2">
    <source>
        <dbReference type="EMBL" id="GLJ94825.1"/>
    </source>
</evidence>
<name>A0A9W6HLI4_9MICO</name>